<evidence type="ECO:0000256" key="3">
    <source>
        <dbReference type="ARBA" id="ARBA00022769"/>
    </source>
</evidence>
<keyword evidence="12" id="KW-1185">Reference proteome</keyword>
<dbReference type="FunFam" id="3.40.1440.10:FF:000001">
    <property type="entry name" value="UvrABC system protein C"/>
    <property type="match status" value="1"/>
</dbReference>
<evidence type="ECO:0000256" key="6">
    <source>
        <dbReference type="ARBA" id="ARBA00023236"/>
    </source>
</evidence>
<dbReference type="Pfam" id="PF22920">
    <property type="entry name" value="UvrC_RNaseH"/>
    <property type="match status" value="1"/>
</dbReference>
<evidence type="ECO:0000313" key="12">
    <source>
        <dbReference type="Proteomes" id="UP000058020"/>
    </source>
</evidence>
<evidence type="ECO:0000256" key="2">
    <source>
        <dbReference type="ARBA" id="ARBA00022763"/>
    </source>
</evidence>
<dbReference type="InterPro" id="IPR047296">
    <property type="entry name" value="GIY-YIG_UvrC_Cho"/>
</dbReference>
<keyword evidence="3 7" id="KW-0228">DNA excision</keyword>
<keyword evidence="6 7" id="KW-0742">SOS response</keyword>
<gene>
    <name evidence="7" type="primary">uvrC</name>
    <name evidence="11" type="ORF">SP60_07440</name>
</gene>
<dbReference type="AlphaFoldDB" id="A0A0M4NY11"/>
<dbReference type="InterPro" id="IPR035901">
    <property type="entry name" value="GIY-YIG_endonuc_sf"/>
</dbReference>
<dbReference type="PATRIC" id="fig|1705394.5.peg.1485"/>
<dbReference type="Gene3D" id="4.10.860.10">
    <property type="entry name" value="UVR domain"/>
    <property type="match status" value="1"/>
</dbReference>
<dbReference type="Gene3D" id="3.40.1440.10">
    <property type="entry name" value="GIY-YIG endonuclease"/>
    <property type="match status" value="1"/>
</dbReference>
<keyword evidence="1 7" id="KW-0963">Cytoplasm</keyword>
<feature type="domain" description="UVR" evidence="8">
    <location>
        <begin position="199"/>
        <end position="234"/>
    </location>
</feature>
<dbReference type="InterPro" id="IPR010994">
    <property type="entry name" value="RuvA_2-like"/>
</dbReference>
<evidence type="ECO:0000259" key="8">
    <source>
        <dbReference type="PROSITE" id="PS50151"/>
    </source>
</evidence>
<comment type="function">
    <text evidence="7">The UvrABC repair system catalyzes the recognition and processing of DNA lesions. UvrC both incises the 5' and 3' sides of the lesion. The N-terminal half is responsible for the 3' incision and the C-terminal half is responsible for the 5' incision.</text>
</comment>
<comment type="subcellular location">
    <subcellularLocation>
        <location evidence="7">Cytoplasm</location>
    </subcellularLocation>
</comment>
<keyword evidence="4 7" id="KW-0267">Excision nuclease</keyword>
<dbReference type="SUPFAM" id="SSF82771">
    <property type="entry name" value="GIY-YIG endonuclease"/>
    <property type="match status" value="1"/>
</dbReference>
<dbReference type="CDD" id="cd10434">
    <property type="entry name" value="GIY-YIG_UvrC_Cho"/>
    <property type="match status" value="1"/>
</dbReference>
<keyword evidence="5 7" id="KW-0234">DNA repair</keyword>
<dbReference type="PROSITE" id="PS50165">
    <property type="entry name" value="UVRC"/>
    <property type="match status" value="1"/>
</dbReference>
<dbReference type="Proteomes" id="UP000058020">
    <property type="component" value="Chromosome"/>
</dbReference>
<dbReference type="KEGG" id="tho:SP60_07440"/>
<dbReference type="FunFam" id="3.30.420.340:FF:000001">
    <property type="entry name" value="UvrABC system protein C"/>
    <property type="match status" value="1"/>
</dbReference>
<protein>
    <recommendedName>
        <fullName evidence="7">UvrABC system protein C</fullName>
        <shortName evidence="7">Protein UvrC</shortName>
    </recommendedName>
    <alternativeName>
        <fullName evidence="7">Excinuclease ABC subunit C</fullName>
    </alternativeName>
</protein>
<dbReference type="STRING" id="1705394.SP60_07440"/>
<feature type="domain" description="GIY-YIG" evidence="9">
    <location>
        <begin position="12"/>
        <end position="90"/>
    </location>
</feature>
<dbReference type="SUPFAM" id="SSF47781">
    <property type="entry name" value="RuvA domain 2-like"/>
    <property type="match status" value="1"/>
</dbReference>
<dbReference type="InterPro" id="IPR001943">
    <property type="entry name" value="UVR_dom"/>
</dbReference>
<dbReference type="Pfam" id="PF08459">
    <property type="entry name" value="UvrC_RNaseH_dom"/>
    <property type="match status" value="1"/>
</dbReference>
<dbReference type="PROSITE" id="PS50151">
    <property type="entry name" value="UVR"/>
    <property type="match status" value="1"/>
</dbReference>
<comment type="subunit">
    <text evidence="7">Interacts with UvrB in an incision complex.</text>
</comment>
<dbReference type="NCBIfam" id="TIGR00194">
    <property type="entry name" value="uvrC"/>
    <property type="match status" value="1"/>
</dbReference>
<keyword evidence="2 7" id="KW-0227">DNA damage</keyword>
<dbReference type="Gene3D" id="3.30.420.340">
    <property type="entry name" value="UvrC, RNAse H endonuclease domain"/>
    <property type="match status" value="1"/>
</dbReference>
<dbReference type="HAMAP" id="MF_00203">
    <property type="entry name" value="UvrC"/>
    <property type="match status" value="1"/>
</dbReference>
<proteinExistence type="inferred from homology"/>
<sequence length="596" mass="67223">MSIQEKLDNLTQNSGVYQMLDKQGLVIYVGKAKNLKNRVSSYFVKHHDSGKTRALVANIDSFEVLLTETETQALLLEAELIKQHMPRYNILLKDSKSYPYIAISNDKHPRVSFFRGKKQEKCQYFGPYPSAHVVRDSLGLLKKIFKVRQCTNATYRSRSRACLEYQIGLCSAPCVGHINDENYQQDVKMMSLFLAGKGKQTLDKISQKMQIASANQEFELAAHLRDQLIDLRKIQERHASNSTADMDVIAVYQQDGVNAIEVLFIRSGKQVGQEFILPKNSSHQAVEVVLSAFLPLYYVGKDTPKQLLLSHQLLDKKIISTALNTHIIDAPGKNKKHYLNIANLTVKENLNQNLLARFRKKSTLVHLQSILNLKKLPETMECFDISHMMGESTTASCVVFEKGVPKVSKYRQFDIKNITPGDDYAAMNQVIFRRYSKRLKNKQPLPDLVFVDGGLGQLNQAIMVMDSIGIDEVQLVGVAKGEKRKAGLETLITVDQGQVHKINLPPHDPALMLINHIRDESHRFAIKNHRIKRSKNRTTSPLESISGVGKLRRAALLNYFGGLQEIKQASVDEIQKVHGINLALATKIVETLNASR</sequence>
<dbReference type="Pfam" id="PF02151">
    <property type="entry name" value="UVR"/>
    <property type="match status" value="1"/>
</dbReference>
<evidence type="ECO:0000313" key="11">
    <source>
        <dbReference type="EMBL" id="ALE53039.1"/>
    </source>
</evidence>
<dbReference type="InterPro" id="IPR000305">
    <property type="entry name" value="GIY-YIG_endonuc"/>
</dbReference>
<dbReference type="GO" id="GO:0009432">
    <property type="term" value="P:SOS response"/>
    <property type="evidence" value="ECO:0007669"/>
    <property type="project" value="UniProtKB-UniRule"/>
</dbReference>
<dbReference type="InterPro" id="IPR036876">
    <property type="entry name" value="UVR_dom_sf"/>
</dbReference>
<evidence type="ECO:0000259" key="9">
    <source>
        <dbReference type="PROSITE" id="PS50164"/>
    </source>
</evidence>
<evidence type="ECO:0000256" key="1">
    <source>
        <dbReference type="ARBA" id="ARBA00022490"/>
    </source>
</evidence>
<dbReference type="OrthoDB" id="9804933at2"/>
<dbReference type="InterPro" id="IPR004791">
    <property type="entry name" value="UvrC"/>
</dbReference>
<dbReference type="GO" id="GO:0009380">
    <property type="term" value="C:excinuclease repair complex"/>
    <property type="evidence" value="ECO:0007669"/>
    <property type="project" value="InterPro"/>
</dbReference>
<evidence type="ECO:0000256" key="7">
    <source>
        <dbReference type="HAMAP-Rule" id="MF_00203"/>
    </source>
</evidence>
<dbReference type="Pfam" id="PF14520">
    <property type="entry name" value="HHH_5"/>
    <property type="match status" value="1"/>
</dbReference>
<dbReference type="EMBL" id="CP010552">
    <property type="protein sequence ID" value="ALE53039.1"/>
    <property type="molecule type" value="Genomic_DNA"/>
</dbReference>
<feature type="domain" description="UvrC family homology region profile" evidence="10">
    <location>
        <begin position="248"/>
        <end position="465"/>
    </location>
</feature>
<dbReference type="GO" id="GO:0005737">
    <property type="term" value="C:cytoplasm"/>
    <property type="evidence" value="ECO:0007669"/>
    <property type="project" value="UniProtKB-SubCell"/>
</dbReference>
<reference evidence="11 12" key="1">
    <citation type="journal article" date="2015" name="Genome Announc.">
        <title>Genome Sequence of 'Candidatus Thioglobus autotrophica' Strain EF1, a Chemoautotroph from the SUP05 Clade of Marine Gammaproteobacteria.</title>
        <authorList>
            <person name="Shah V."/>
            <person name="Morris R.M."/>
        </authorList>
    </citation>
    <scope>NUCLEOTIDE SEQUENCE [LARGE SCALE GENOMIC DNA]</scope>
    <source>
        <strain evidence="11 12">EF1</strain>
    </source>
</reference>
<dbReference type="InterPro" id="IPR038476">
    <property type="entry name" value="UvrC_RNase_H_dom_sf"/>
</dbReference>
<dbReference type="Pfam" id="PF01541">
    <property type="entry name" value="GIY-YIG"/>
    <property type="match status" value="1"/>
</dbReference>
<dbReference type="PANTHER" id="PTHR30562:SF1">
    <property type="entry name" value="UVRABC SYSTEM PROTEIN C"/>
    <property type="match status" value="1"/>
</dbReference>
<evidence type="ECO:0000256" key="5">
    <source>
        <dbReference type="ARBA" id="ARBA00023204"/>
    </source>
</evidence>
<dbReference type="InterPro" id="IPR050066">
    <property type="entry name" value="UvrABC_protein_C"/>
</dbReference>
<comment type="similarity">
    <text evidence="7">Belongs to the UvrC family.</text>
</comment>
<dbReference type="SMART" id="SM00465">
    <property type="entry name" value="GIYc"/>
    <property type="match status" value="1"/>
</dbReference>
<evidence type="ECO:0000259" key="10">
    <source>
        <dbReference type="PROSITE" id="PS50165"/>
    </source>
</evidence>
<dbReference type="RefSeq" id="WP_053952028.1">
    <property type="nucleotide sequence ID" value="NZ_CP010552.1"/>
</dbReference>
<name>A0A0M4NY11_9GAMM</name>
<organism evidence="11 12">
    <name type="scientific">Candidatus Thioglobus autotrophicus</name>
    <dbReference type="NCBI Taxonomy" id="1705394"/>
    <lineage>
        <taxon>Bacteria</taxon>
        <taxon>Pseudomonadati</taxon>
        <taxon>Pseudomonadota</taxon>
        <taxon>Gammaproteobacteria</taxon>
        <taxon>Candidatus Pseudothioglobaceae</taxon>
        <taxon>Candidatus Thioglobus</taxon>
    </lineage>
</organism>
<dbReference type="GO" id="GO:0009381">
    <property type="term" value="F:excinuclease ABC activity"/>
    <property type="evidence" value="ECO:0007669"/>
    <property type="project" value="UniProtKB-UniRule"/>
</dbReference>
<dbReference type="Gene3D" id="1.10.150.20">
    <property type="entry name" value="5' to 3' exonuclease, C-terminal subdomain"/>
    <property type="match status" value="1"/>
</dbReference>
<dbReference type="SUPFAM" id="SSF46600">
    <property type="entry name" value="C-terminal UvrC-binding domain of UvrB"/>
    <property type="match status" value="1"/>
</dbReference>
<accession>A0A0M4NY11</accession>
<dbReference type="InterPro" id="IPR001162">
    <property type="entry name" value="UvrC_RNase_H_dom"/>
</dbReference>
<dbReference type="GO" id="GO:0006289">
    <property type="term" value="P:nucleotide-excision repair"/>
    <property type="evidence" value="ECO:0007669"/>
    <property type="project" value="UniProtKB-UniRule"/>
</dbReference>
<evidence type="ECO:0000256" key="4">
    <source>
        <dbReference type="ARBA" id="ARBA00022881"/>
    </source>
</evidence>
<dbReference type="GO" id="GO:0003677">
    <property type="term" value="F:DNA binding"/>
    <property type="evidence" value="ECO:0007669"/>
    <property type="project" value="UniProtKB-UniRule"/>
</dbReference>
<dbReference type="PANTHER" id="PTHR30562">
    <property type="entry name" value="UVRC/OXIDOREDUCTASE"/>
    <property type="match status" value="1"/>
</dbReference>
<dbReference type="PROSITE" id="PS50164">
    <property type="entry name" value="GIY_YIG"/>
    <property type="match status" value="1"/>
</dbReference>